<dbReference type="GeneID" id="39990898"/>
<comment type="caution">
    <text evidence="3">The sequence shown here is derived from an EMBL/GenBank/DDBJ whole genome shotgun (WGS) entry which is preliminary data.</text>
</comment>
<gene>
    <name evidence="3" type="ORF">TM35_000661150</name>
</gene>
<keyword evidence="1" id="KW-0812">Transmembrane</keyword>
<name>A0A1X0NFP2_9TRYP</name>
<protein>
    <submittedName>
        <fullName evidence="3">Receptor-type adenylate cyclase</fullName>
    </submittedName>
</protein>
<dbReference type="SUPFAM" id="SSF53822">
    <property type="entry name" value="Periplasmic binding protein-like I"/>
    <property type="match status" value="1"/>
</dbReference>
<organism evidence="3 4">
    <name type="scientific">Trypanosoma theileri</name>
    <dbReference type="NCBI Taxonomy" id="67003"/>
    <lineage>
        <taxon>Eukaryota</taxon>
        <taxon>Discoba</taxon>
        <taxon>Euglenozoa</taxon>
        <taxon>Kinetoplastea</taxon>
        <taxon>Metakinetoplastina</taxon>
        <taxon>Trypanosomatida</taxon>
        <taxon>Trypanosomatidae</taxon>
        <taxon>Trypanosoma</taxon>
    </lineage>
</organism>
<evidence type="ECO:0000313" key="4">
    <source>
        <dbReference type="Proteomes" id="UP000192257"/>
    </source>
</evidence>
<evidence type="ECO:0000256" key="1">
    <source>
        <dbReference type="SAM" id="Phobius"/>
    </source>
</evidence>
<dbReference type="Pfam" id="PF25495">
    <property type="entry name" value="Peripla_BP_A-cyclase_1"/>
    <property type="match status" value="1"/>
</dbReference>
<dbReference type="InterPro" id="IPR057399">
    <property type="entry name" value="GRESAG4.1/3_peripasmic_1"/>
</dbReference>
<evidence type="ECO:0000313" key="3">
    <source>
        <dbReference type="EMBL" id="ORC83536.1"/>
    </source>
</evidence>
<keyword evidence="3" id="KW-0675">Receptor</keyword>
<dbReference type="VEuPathDB" id="TriTrypDB:TM35_000661150"/>
<accession>A0A1X0NFP2</accession>
<dbReference type="RefSeq" id="XP_028877602.1">
    <property type="nucleotide sequence ID" value="XM_029031118.1"/>
</dbReference>
<feature type="non-terminal residue" evidence="3">
    <location>
        <position position="114"/>
    </location>
</feature>
<dbReference type="AlphaFoldDB" id="A0A1X0NFP2"/>
<dbReference type="InterPro" id="IPR028082">
    <property type="entry name" value="Peripla_BP_I"/>
</dbReference>
<keyword evidence="1" id="KW-1133">Transmembrane helix</keyword>
<feature type="transmembrane region" description="Helical" evidence="1">
    <location>
        <begin position="20"/>
        <end position="38"/>
    </location>
</feature>
<dbReference type="OrthoDB" id="252255at2759"/>
<sequence length="114" mass="13069">MYGPFADSTVYSVLPAVMKHSAVCFALFTGSSIVRTWMRNLYFVRAEPAAELLSLVRYTVSELRVQRLSFMYLQNMNYGDTEYERIKEVMGQMKYELNSVFSLKVSLNVPADDA</sequence>
<keyword evidence="1" id="KW-0472">Membrane</keyword>
<dbReference type="EMBL" id="NBCO01000066">
    <property type="protein sequence ID" value="ORC83536.1"/>
    <property type="molecule type" value="Genomic_DNA"/>
</dbReference>
<dbReference type="Gene3D" id="3.40.50.2300">
    <property type="match status" value="2"/>
</dbReference>
<feature type="domain" description="Receptor-type adenylate cyclase GRESAG 4.1/3 periplasmic binding protein-like" evidence="2">
    <location>
        <begin position="50"/>
        <end position="113"/>
    </location>
</feature>
<proteinExistence type="predicted"/>
<reference evidence="3 4" key="1">
    <citation type="submission" date="2017-03" db="EMBL/GenBank/DDBJ databases">
        <title>An alternative strategy for trypanosome survival in the mammalian bloodstream revealed through genome and transcriptome analysis of the ubiquitous bovine parasite Trypanosoma (Megatrypanum) theileri.</title>
        <authorList>
            <person name="Kelly S."/>
            <person name="Ivens A."/>
            <person name="Mott A."/>
            <person name="O'Neill E."/>
            <person name="Emms D."/>
            <person name="Macleod O."/>
            <person name="Voorheis P."/>
            <person name="Matthews J."/>
            <person name="Matthews K."/>
            <person name="Carrington M."/>
        </authorList>
    </citation>
    <scope>NUCLEOTIDE SEQUENCE [LARGE SCALE GENOMIC DNA]</scope>
    <source>
        <strain evidence="3">Edinburgh</strain>
    </source>
</reference>
<evidence type="ECO:0000259" key="2">
    <source>
        <dbReference type="Pfam" id="PF25495"/>
    </source>
</evidence>
<keyword evidence="4" id="KW-1185">Reference proteome</keyword>
<dbReference type="Proteomes" id="UP000192257">
    <property type="component" value="Unassembled WGS sequence"/>
</dbReference>